<dbReference type="Proteomes" id="UP000193900">
    <property type="component" value="Unassembled WGS sequence"/>
</dbReference>
<keyword evidence="3" id="KW-1185">Reference proteome</keyword>
<gene>
    <name evidence="2" type="ORF">ROA7023_02703</name>
</gene>
<keyword evidence="1" id="KW-0812">Transmembrane</keyword>
<proteinExistence type="predicted"/>
<keyword evidence="1" id="KW-0472">Membrane</keyword>
<accession>A0A1Y5T9P6</accession>
<dbReference type="EMBL" id="FWFZ01000013">
    <property type="protein sequence ID" value="SLN58733.1"/>
    <property type="molecule type" value="Genomic_DNA"/>
</dbReference>
<dbReference type="RefSeq" id="WP_085879528.1">
    <property type="nucleotide sequence ID" value="NZ_FWFZ01000013.1"/>
</dbReference>
<feature type="transmembrane region" description="Helical" evidence="1">
    <location>
        <begin position="73"/>
        <end position="91"/>
    </location>
</feature>
<evidence type="ECO:0000313" key="2">
    <source>
        <dbReference type="EMBL" id="SLN58733.1"/>
    </source>
</evidence>
<organism evidence="2 3">
    <name type="scientific">Roseisalinus antarcticus</name>
    <dbReference type="NCBI Taxonomy" id="254357"/>
    <lineage>
        <taxon>Bacteria</taxon>
        <taxon>Pseudomonadati</taxon>
        <taxon>Pseudomonadota</taxon>
        <taxon>Alphaproteobacteria</taxon>
        <taxon>Rhodobacterales</taxon>
        <taxon>Roseobacteraceae</taxon>
        <taxon>Roseisalinus</taxon>
    </lineage>
</organism>
<evidence type="ECO:0000256" key="1">
    <source>
        <dbReference type="SAM" id="Phobius"/>
    </source>
</evidence>
<dbReference type="AlphaFoldDB" id="A0A1Y5T9P6"/>
<protein>
    <submittedName>
        <fullName evidence="2">Uncharacterized protein</fullName>
    </submittedName>
</protein>
<feature type="transmembrane region" description="Helical" evidence="1">
    <location>
        <begin position="143"/>
        <end position="162"/>
    </location>
</feature>
<name>A0A1Y5T9P6_9RHOB</name>
<reference evidence="2 3" key="1">
    <citation type="submission" date="2017-03" db="EMBL/GenBank/DDBJ databases">
        <authorList>
            <person name="Afonso C.L."/>
            <person name="Miller P.J."/>
            <person name="Scott M.A."/>
            <person name="Spackman E."/>
            <person name="Goraichik I."/>
            <person name="Dimitrov K.M."/>
            <person name="Suarez D.L."/>
            <person name="Swayne D.E."/>
        </authorList>
    </citation>
    <scope>NUCLEOTIDE SEQUENCE [LARGE SCALE GENOMIC DNA]</scope>
    <source>
        <strain evidence="2 3">CECT 7023</strain>
    </source>
</reference>
<sequence>MISRLTGALLRALMVVLLIATPSILLPTTHADTTQIVALVALLAFVFTFIEYNSHYPSLVEFREAPPFNRVRFFALFACVFFLSVIARGHHDPTTITDFFTVIGRRVGDMIDFPYSPVRLVVLMMPEETSRVLLDNVRTAAGLSYLISILSLSIFVMVMRVAHWPARHGGFNVWVNLPTFDPTAGDDVVARLQRDASVNLILGFLLPFVIPALVKLASDLLNPISLENPHTLIWTMTAWAFLPASLFMRGIAMNRVAQMIQNQRRRVYAAAEAGEDGLITA</sequence>
<feature type="transmembrane region" description="Helical" evidence="1">
    <location>
        <begin position="200"/>
        <end position="218"/>
    </location>
</feature>
<feature type="transmembrane region" description="Helical" evidence="1">
    <location>
        <begin position="35"/>
        <end position="52"/>
    </location>
</feature>
<keyword evidence="1" id="KW-1133">Transmembrane helix</keyword>
<evidence type="ECO:0000313" key="3">
    <source>
        <dbReference type="Proteomes" id="UP000193900"/>
    </source>
</evidence>
<feature type="transmembrane region" description="Helical" evidence="1">
    <location>
        <begin position="238"/>
        <end position="257"/>
    </location>
</feature>